<dbReference type="GO" id="GO:0000245">
    <property type="term" value="P:spliceosomal complex assembly"/>
    <property type="evidence" value="ECO:0007669"/>
    <property type="project" value="TreeGrafter"/>
</dbReference>
<protein>
    <recommendedName>
        <fullName evidence="1">non-specific serine/threonine protein kinase</fullName>
        <ecNumber evidence="1">2.7.11.1</ecNumber>
    </recommendedName>
</protein>
<keyword evidence="6 9" id="KW-0067">ATP-binding</keyword>
<dbReference type="GeneID" id="43600749"/>
<evidence type="ECO:0000259" key="11">
    <source>
        <dbReference type="PROSITE" id="PS50011"/>
    </source>
</evidence>
<evidence type="ECO:0000256" key="3">
    <source>
        <dbReference type="ARBA" id="ARBA00022679"/>
    </source>
</evidence>
<dbReference type="RefSeq" id="XP_031867754.1">
    <property type="nucleotide sequence ID" value="XM_032016523.1"/>
</dbReference>
<proteinExistence type="inferred from homology"/>
<gene>
    <name evidence="12" type="ORF">BP5553_07900</name>
</gene>
<dbReference type="EC" id="2.7.11.1" evidence="1"/>
<dbReference type="PROSITE" id="PS00108">
    <property type="entry name" value="PROTEIN_KINASE_ST"/>
    <property type="match status" value="1"/>
</dbReference>
<dbReference type="GO" id="GO:0004674">
    <property type="term" value="F:protein serine/threonine kinase activity"/>
    <property type="evidence" value="ECO:0007669"/>
    <property type="project" value="UniProtKB-KW"/>
</dbReference>
<dbReference type="SMART" id="SM00220">
    <property type="entry name" value="S_TKc"/>
    <property type="match status" value="1"/>
</dbReference>
<dbReference type="GO" id="GO:0005524">
    <property type="term" value="F:ATP binding"/>
    <property type="evidence" value="ECO:0007669"/>
    <property type="project" value="UniProtKB-UniRule"/>
</dbReference>
<comment type="catalytic activity">
    <reaction evidence="8">
        <text>L-seryl-[protein] + ATP = O-phospho-L-seryl-[protein] + ADP + H(+)</text>
        <dbReference type="Rhea" id="RHEA:17989"/>
        <dbReference type="Rhea" id="RHEA-COMP:9863"/>
        <dbReference type="Rhea" id="RHEA-COMP:11604"/>
        <dbReference type="ChEBI" id="CHEBI:15378"/>
        <dbReference type="ChEBI" id="CHEBI:29999"/>
        <dbReference type="ChEBI" id="CHEBI:30616"/>
        <dbReference type="ChEBI" id="CHEBI:83421"/>
        <dbReference type="ChEBI" id="CHEBI:456216"/>
        <dbReference type="EC" id="2.7.11.1"/>
    </reaction>
</comment>
<evidence type="ECO:0000256" key="10">
    <source>
        <dbReference type="RuleBase" id="RU000304"/>
    </source>
</evidence>
<dbReference type="AlphaFoldDB" id="A0A370THU7"/>
<keyword evidence="4 9" id="KW-0547">Nucleotide-binding</keyword>
<feature type="binding site" evidence="9">
    <location>
        <position position="73"/>
    </location>
    <ligand>
        <name>ATP</name>
        <dbReference type="ChEBI" id="CHEBI:30616"/>
    </ligand>
</feature>
<dbReference type="InterPro" id="IPR051334">
    <property type="entry name" value="SRPK"/>
</dbReference>
<keyword evidence="2 10" id="KW-0723">Serine/threonine-protein kinase</keyword>
<keyword evidence="13" id="KW-1185">Reference proteome</keyword>
<dbReference type="PANTHER" id="PTHR47634:SF9">
    <property type="entry name" value="PROTEIN KINASE DOMAIN-CONTAINING PROTEIN-RELATED"/>
    <property type="match status" value="1"/>
</dbReference>
<evidence type="ECO:0000256" key="5">
    <source>
        <dbReference type="ARBA" id="ARBA00022777"/>
    </source>
</evidence>
<dbReference type="Gene3D" id="3.30.200.20">
    <property type="entry name" value="Phosphorylase Kinase, domain 1"/>
    <property type="match status" value="1"/>
</dbReference>
<evidence type="ECO:0000256" key="8">
    <source>
        <dbReference type="ARBA" id="ARBA00048679"/>
    </source>
</evidence>
<dbReference type="GO" id="GO:0050684">
    <property type="term" value="P:regulation of mRNA processing"/>
    <property type="evidence" value="ECO:0007669"/>
    <property type="project" value="TreeGrafter"/>
</dbReference>
<evidence type="ECO:0000313" key="13">
    <source>
        <dbReference type="Proteomes" id="UP000254866"/>
    </source>
</evidence>
<dbReference type="PROSITE" id="PS00107">
    <property type="entry name" value="PROTEIN_KINASE_ATP"/>
    <property type="match status" value="1"/>
</dbReference>
<accession>A0A370THU7</accession>
<evidence type="ECO:0000256" key="1">
    <source>
        <dbReference type="ARBA" id="ARBA00012513"/>
    </source>
</evidence>
<dbReference type="InterPro" id="IPR000719">
    <property type="entry name" value="Prot_kinase_dom"/>
</dbReference>
<dbReference type="OrthoDB" id="5979581at2759"/>
<comment type="similarity">
    <text evidence="10">Belongs to the protein kinase superfamily.</text>
</comment>
<dbReference type="Gene3D" id="1.10.510.10">
    <property type="entry name" value="Transferase(Phosphotransferase) domain 1"/>
    <property type="match status" value="1"/>
</dbReference>
<dbReference type="PROSITE" id="PS50011">
    <property type="entry name" value="PROTEIN_KINASE_DOM"/>
    <property type="match status" value="1"/>
</dbReference>
<dbReference type="InterPro" id="IPR011009">
    <property type="entry name" value="Kinase-like_dom_sf"/>
</dbReference>
<dbReference type="InterPro" id="IPR017441">
    <property type="entry name" value="Protein_kinase_ATP_BS"/>
</dbReference>
<dbReference type="InterPro" id="IPR008271">
    <property type="entry name" value="Ser/Thr_kinase_AS"/>
</dbReference>
<evidence type="ECO:0000313" key="12">
    <source>
        <dbReference type="EMBL" id="RDL34772.1"/>
    </source>
</evidence>
<dbReference type="PANTHER" id="PTHR47634">
    <property type="entry name" value="PROTEIN KINASE DOMAIN-CONTAINING PROTEIN-RELATED"/>
    <property type="match status" value="1"/>
</dbReference>
<evidence type="ECO:0000256" key="6">
    <source>
        <dbReference type="ARBA" id="ARBA00022840"/>
    </source>
</evidence>
<feature type="domain" description="Protein kinase" evidence="11">
    <location>
        <begin position="39"/>
        <end position="418"/>
    </location>
</feature>
<dbReference type="SUPFAM" id="SSF56112">
    <property type="entry name" value="Protein kinase-like (PK-like)"/>
    <property type="match status" value="1"/>
</dbReference>
<dbReference type="Pfam" id="PF00069">
    <property type="entry name" value="Pkinase"/>
    <property type="match status" value="1"/>
</dbReference>
<evidence type="ECO:0000256" key="2">
    <source>
        <dbReference type="ARBA" id="ARBA00022527"/>
    </source>
</evidence>
<reference evidence="12 13" key="1">
    <citation type="journal article" date="2018" name="IMA Fungus">
        <title>IMA Genome-F 9: Draft genome sequence of Annulohypoxylon stygium, Aspergillus mulundensis, Berkeleyomyces basicola (syn. Thielaviopsis basicola), Ceratocystis smalleyi, two Cercospora beticola strains, Coleophoma cylindrospora, Fusarium fracticaudum, Phialophora cf. hyalina, and Morchella septimelata.</title>
        <authorList>
            <person name="Wingfield B.D."/>
            <person name="Bills G.F."/>
            <person name="Dong Y."/>
            <person name="Huang W."/>
            <person name="Nel W.J."/>
            <person name="Swalarsk-Parry B.S."/>
            <person name="Vaghefi N."/>
            <person name="Wilken P.M."/>
            <person name="An Z."/>
            <person name="de Beer Z.W."/>
            <person name="De Vos L."/>
            <person name="Chen L."/>
            <person name="Duong T.A."/>
            <person name="Gao Y."/>
            <person name="Hammerbacher A."/>
            <person name="Kikkert J.R."/>
            <person name="Li Y."/>
            <person name="Li H."/>
            <person name="Li K."/>
            <person name="Li Q."/>
            <person name="Liu X."/>
            <person name="Ma X."/>
            <person name="Naidoo K."/>
            <person name="Pethybridge S.J."/>
            <person name="Sun J."/>
            <person name="Steenkamp E.T."/>
            <person name="van der Nest M.A."/>
            <person name="van Wyk S."/>
            <person name="Wingfield M.J."/>
            <person name="Xiong C."/>
            <person name="Yue Q."/>
            <person name="Zhang X."/>
        </authorList>
    </citation>
    <scope>NUCLEOTIDE SEQUENCE [LARGE SCALE GENOMIC DNA]</scope>
    <source>
        <strain evidence="12 13">BP 5553</strain>
    </source>
</reference>
<evidence type="ECO:0000256" key="4">
    <source>
        <dbReference type="ARBA" id="ARBA00022741"/>
    </source>
</evidence>
<keyword evidence="3" id="KW-0808">Transferase</keyword>
<organism evidence="12 13">
    <name type="scientific">Venustampulla echinocandica</name>
    <dbReference type="NCBI Taxonomy" id="2656787"/>
    <lineage>
        <taxon>Eukaryota</taxon>
        <taxon>Fungi</taxon>
        <taxon>Dikarya</taxon>
        <taxon>Ascomycota</taxon>
        <taxon>Pezizomycotina</taxon>
        <taxon>Leotiomycetes</taxon>
        <taxon>Helotiales</taxon>
        <taxon>Pleuroascaceae</taxon>
        <taxon>Venustampulla</taxon>
    </lineage>
</organism>
<dbReference type="EMBL" id="NPIC01000007">
    <property type="protein sequence ID" value="RDL34772.1"/>
    <property type="molecule type" value="Genomic_DNA"/>
</dbReference>
<dbReference type="Proteomes" id="UP000254866">
    <property type="component" value="Unassembled WGS sequence"/>
</dbReference>
<evidence type="ECO:0000256" key="7">
    <source>
        <dbReference type="ARBA" id="ARBA00047899"/>
    </source>
</evidence>
<sequence length="423" mass="48536">MAGPIILPLDVPVEEETSPNYDPKGYYPVDPGQLFNNRYEMIAKLGWGCSSTVWLARDVKRWWWQPDRYVAVKVGTYRYATRNAAEHELNISRRISNQNPSHEGFPYVRSIIDSFEAVGPDGTHVCLVYEPMREPLWMFQRRCKNDRLTIELVKGYLGLLLRALDYLHSECHIVHTDLKLDNILVGFEDPSVLRDFAQAQPTYPMPRKTRDGRSIYLSHNNFGPLRSFYILPKVSDFGLAQPGDGPQPMVHPIQPDHYCAPEVILGAGWSYSADIWNLGVLIWNMMENKELFTNIRSNQGEYDCKAHLAQMIALLGPPPKELLDRGGQGGKWNWEPEMENPAGELCNNAMEFYRGPYFDSDGVFLHKDLIPGDLNLEGTVTALEGDDKKAFFDFISKMLQWMPEDRKTAKELLEHPWLQMPDE</sequence>
<dbReference type="STRING" id="2656787.A0A370THU7"/>
<keyword evidence="5 12" id="KW-0418">Kinase</keyword>
<comment type="catalytic activity">
    <reaction evidence="7">
        <text>L-threonyl-[protein] + ATP = O-phospho-L-threonyl-[protein] + ADP + H(+)</text>
        <dbReference type="Rhea" id="RHEA:46608"/>
        <dbReference type="Rhea" id="RHEA-COMP:11060"/>
        <dbReference type="Rhea" id="RHEA-COMP:11605"/>
        <dbReference type="ChEBI" id="CHEBI:15378"/>
        <dbReference type="ChEBI" id="CHEBI:30013"/>
        <dbReference type="ChEBI" id="CHEBI:30616"/>
        <dbReference type="ChEBI" id="CHEBI:61977"/>
        <dbReference type="ChEBI" id="CHEBI:456216"/>
        <dbReference type="EC" id="2.7.11.1"/>
    </reaction>
</comment>
<evidence type="ECO:0000256" key="9">
    <source>
        <dbReference type="PROSITE-ProRule" id="PRU10141"/>
    </source>
</evidence>
<name>A0A370THU7_9HELO</name>
<comment type="caution">
    <text evidence="12">The sequence shown here is derived from an EMBL/GenBank/DDBJ whole genome shotgun (WGS) entry which is preliminary data.</text>
</comment>